<dbReference type="EMBL" id="CAVNYO010000042">
    <property type="protein sequence ID" value="CAK5263647.1"/>
    <property type="molecule type" value="Genomic_DNA"/>
</dbReference>
<comment type="caution">
    <text evidence="5">The sequence shown here is derived from an EMBL/GenBank/DDBJ whole genome shotgun (WGS) entry which is preliminary data.</text>
</comment>
<dbReference type="InterPro" id="IPR003653">
    <property type="entry name" value="Peptidase_C48_C"/>
</dbReference>
<keyword evidence="2" id="KW-0645">Protease</keyword>
<dbReference type="Pfam" id="PF18758">
    <property type="entry name" value="KDZ"/>
    <property type="match status" value="1"/>
</dbReference>
<comment type="similarity">
    <text evidence="1">Belongs to the peptidase C48 family.</text>
</comment>
<dbReference type="GO" id="GO:0006508">
    <property type="term" value="P:proteolysis"/>
    <property type="evidence" value="ECO:0007669"/>
    <property type="project" value="UniProtKB-KW"/>
</dbReference>
<keyword evidence="6" id="KW-1185">Reference proteome</keyword>
<sequence>MHPPPPPPILISIHADIRPLPSSPGHLPQIPASGLAKPDSLHQGVLLPLVPDALALIRTTPLPSWALVLASNVSTGWPGTGLAAGLLQCGLPLLVSQELVITGPSEPLTILSGIPLCAQTHVRLLCAVCSLPLGWQELPLQRIAFVINIMHLFGHKWDCQLVYSPRFFVGMGLSDMEGVERFWSRVQKLINLTRQQWQSRCIWILDEYTAFVNQEGAEKLGDWLDRQQANLLPKYRQSIKTLHACRVSERELQSQWRAQKAAQSSRNIKASARFRKDLDKVITLQNQIVSVETAILDVKKSIGTSGASVETLCHLDEMEDTHMELSDRADALYASLNLRHTFPQLSGLPANFVKLLLTMHDLKVNIRKRAVGSFYEMETLDRAVGGKKESLGTKFHQQTRKAMAKQHPILYRLIERFNSLCEKTEEEFPAGCHLPVPHPLPTRLASLRNDLTLYEDVCVTPSSGAILRWLDNSDVRDGIQNMHSVDRCTEEMPRLNREHANLELYLLAETALVSRCIHEAAGDPLLQHLLQLRATDLKSPDLDASAGNIDGSASAHLHLASADIPLVEEIPEENLDDDIKILEMQDTLQNVDLDDDEDTSAFAQSDVNVAIHWECPEITYESTMFIELEHHNNNLNKYRGDVPHVVVRGHELKKLTILAEDLARFINPTGLLSGHGINGVAASMLAMFGQEHSPYNVHARCCALLSTYELPRIRSEARDKFMWAELSPLCYWEKDFWILPIHRASQQHWVVSVASIPNQKIFFFDSLSGCSRFRKELQEFVLLISRMTALANRHRKRLNISENDWHAYSLFTPGNQNKQMVTIVGFGSWQ</sequence>
<evidence type="ECO:0000259" key="4">
    <source>
        <dbReference type="PROSITE" id="PS50600"/>
    </source>
</evidence>
<evidence type="ECO:0000256" key="3">
    <source>
        <dbReference type="ARBA" id="ARBA00022801"/>
    </source>
</evidence>
<reference evidence="5" key="1">
    <citation type="submission" date="2023-11" db="EMBL/GenBank/DDBJ databases">
        <authorList>
            <person name="De Vega J J."/>
            <person name="De Vega J J."/>
        </authorList>
    </citation>
    <scope>NUCLEOTIDE SEQUENCE</scope>
</reference>
<evidence type="ECO:0000256" key="1">
    <source>
        <dbReference type="ARBA" id="ARBA00005234"/>
    </source>
</evidence>
<dbReference type="InterPro" id="IPR040521">
    <property type="entry name" value="KDZ"/>
</dbReference>
<evidence type="ECO:0000313" key="6">
    <source>
        <dbReference type="Proteomes" id="UP001295794"/>
    </source>
</evidence>
<organism evidence="5 6">
    <name type="scientific">Mycena citricolor</name>
    <dbReference type="NCBI Taxonomy" id="2018698"/>
    <lineage>
        <taxon>Eukaryota</taxon>
        <taxon>Fungi</taxon>
        <taxon>Dikarya</taxon>
        <taxon>Basidiomycota</taxon>
        <taxon>Agaricomycotina</taxon>
        <taxon>Agaricomycetes</taxon>
        <taxon>Agaricomycetidae</taxon>
        <taxon>Agaricales</taxon>
        <taxon>Marasmiineae</taxon>
        <taxon>Mycenaceae</taxon>
        <taxon>Mycena</taxon>
    </lineage>
</organism>
<dbReference type="Proteomes" id="UP001295794">
    <property type="component" value="Unassembled WGS sequence"/>
</dbReference>
<dbReference type="SUPFAM" id="SSF54001">
    <property type="entry name" value="Cysteine proteinases"/>
    <property type="match status" value="1"/>
</dbReference>
<evidence type="ECO:0000313" key="5">
    <source>
        <dbReference type="EMBL" id="CAK5263647.1"/>
    </source>
</evidence>
<evidence type="ECO:0000256" key="2">
    <source>
        <dbReference type="ARBA" id="ARBA00022670"/>
    </source>
</evidence>
<dbReference type="Pfam" id="PF02902">
    <property type="entry name" value="Peptidase_C48"/>
    <property type="match status" value="1"/>
</dbReference>
<dbReference type="AlphaFoldDB" id="A0AAD2GUN1"/>
<protein>
    <recommendedName>
        <fullName evidence="4">Ubiquitin-like protease family profile domain-containing protein</fullName>
    </recommendedName>
</protein>
<feature type="domain" description="Ubiquitin-like protease family profile" evidence="4">
    <location>
        <begin position="655"/>
        <end position="830"/>
    </location>
</feature>
<dbReference type="GO" id="GO:0008234">
    <property type="term" value="F:cysteine-type peptidase activity"/>
    <property type="evidence" value="ECO:0007669"/>
    <property type="project" value="InterPro"/>
</dbReference>
<dbReference type="PROSITE" id="PS50600">
    <property type="entry name" value="ULP_PROTEASE"/>
    <property type="match status" value="1"/>
</dbReference>
<keyword evidence="3" id="KW-0378">Hydrolase</keyword>
<dbReference type="PANTHER" id="PTHR33096:SF1">
    <property type="entry name" value="CXC1-LIKE CYSTEINE CLUSTER ASSOCIATED WITH KDZ TRANSPOSASES DOMAIN-CONTAINING PROTEIN"/>
    <property type="match status" value="1"/>
</dbReference>
<proteinExistence type="inferred from homology"/>
<name>A0AAD2GUN1_9AGAR</name>
<accession>A0AAD2GUN1</accession>
<dbReference type="Gene3D" id="3.40.395.10">
    <property type="entry name" value="Adenoviral Proteinase, Chain A"/>
    <property type="match status" value="1"/>
</dbReference>
<dbReference type="PANTHER" id="PTHR33096">
    <property type="entry name" value="CXC2 DOMAIN-CONTAINING PROTEIN"/>
    <property type="match status" value="1"/>
</dbReference>
<dbReference type="InterPro" id="IPR038765">
    <property type="entry name" value="Papain-like_cys_pep_sf"/>
</dbReference>
<dbReference type="GO" id="GO:0019783">
    <property type="term" value="F:ubiquitin-like protein peptidase activity"/>
    <property type="evidence" value="ECO:0007669"/>
    <property type="project" value="UniProtKB-ARBA"/>
</dbReference>
<gene>
    <name evidence="5" type="ORF">MYCIT1_LOCUS3174</name>
</gene>